<proteinExistence type="predicted"/>
<feature type="domain" description="HPt" evidence="1">
    <location>
        <begin position="25"/>
        <end position="117"/>
    </location>
</feature>
<sequence length="117" mass="13325">MSSKNFSGFPDLPDLTFLREMLGNDEESLKEVVSIFLEDGPPMVKSLEESVRLKDYDMIKRTSHTLITELSTVGITSVVPDLKRMNKSAKDMTDIEEVMQRITDVVDKSVLFFKSMM</sequence>
<dbReference type="SUPFAM" id="SSF47226">
    <property type="entry name" value="Histidine-containing phosphotransfer domain, HPT domain"/>
    <property type="match status" value="1"/>
</dbReference>
<gene>
    <name evidence="2" type="ORF">SDC9_57169</name>
</gene>
<dbReference type="InterPro" id="IPR036641">
    <property type="entry name" value="HPT_dom_sf"/>
</dbReference>
<dbReference type="InterPro" id="IPR008207">
    <property type="entry name" value="Sig_transdc_His_kin_Hpt_dom"/>
</dbReference>
<dbReference type="Gene3D" id="1.20.120.160">
    <property type="entry name" value="HPT domain"/>
    <property type="match status" value="1"/>
</dbReference>
<evidence type="ECO:0000259" key="1">
    <source>
        <dbReference type="PROSITE" id="PS50894"/>
    </source>
</evidence>
<protein>
    <recommendedName>
        <fullName evidence="1">HPt domain-containing protein</fullName>
    </recommendedName>
</protein>
<organism evidence="2">
    <name type="scientific">bioreactor metagenome</name>
    <dbReference type="NCBI Taxonomy" id="1076179"/>
    <lineage>
        <taxon>unclassified sequences</taxon>
        <taxon>metagenomes</taxon>
        <taxon>ecological metagenomes</taxon>
    </lineage>
</organism>
<dbReference type="GO" id="GO:0000160">
    <property type="term" value="P:phosphorelay signal transduction system"/>
    <property type="evidence" value="ECO:0007669"/>
    <property type="project" value="InterPro"/>
</dbReference>
<dbReference type="PROSITE" id="PS50894">
    <property type="entry name" value="HPT"/>
    <property type="match status" value="1"/>
</dbReference>
<accession>A0A644X9M9</accession>
<name>A0A644X9M9_9ZZZZ</name>
<reference evidence="2" key="1">
    <citation type="submission" date="2019-08" db="EMBL/GenBank/DDBJ databases">
        <authorList>
            <person name="Kucharzyk K."/>
            <person name="Murdoch R.W."/>
            <person name="Higgins S."/>
            <person name="Loffler F."/>
        </authorList>
    </citation>
    <scope>NUCLEOTIDE SEQUENCE</scope>
</reference>
<dbReference type="EMBL" id="VSSQ01001747">
    <property type="protein sequence ID" value="MPM10834.1"/>
    <property type="molecule type" value="Genomic_DNA"/>
</dbReference>
<evidence type="ECO:0000313" key="2">
    <source>
        <dbReference type="EMBL" id="MPM10834.1"/>
    </source>
</evidence>
<dbReference type="AlphaFoldDB" id="A0A644X9M9"/>
<comment type="caution">
    <text evidence="2">The sequence shown here is derived from an EMBL/GenBank/DDBJ whole genome shotgun (WGS) entry which is preliminary data.</text>
</comment>